<feature type="compositionally biased region" description="Basic and acidic residues" evidence="1">
    <location>
        <begin position="234"/>
        <end position="247"/>
    </location>
</feature>
<dbReference type="InterPro" id="IPR044992">
    <property type="entry name" value="ChyE-like"/>
</dbReference>
<name>A0A0F9VH67_9ZZZZ</name>
<accession>A0A0F9VH67</accession>
<evidence type="ECO:0000256" key="1">
    <source>
        <dbReference type="SAM" id="MobiDB-lite"/>
    </source>
</evidence>
<dbReference type="EMBL" id="LAZR01000048">
    <property type="protein sequence ID" value="KKN99187.1"/>
    <property type="molecule type" value="Genomic_DNA"/>
</dbReference>
<dbReference type="Pfam" id="PF04199">
    <property type="entry name" value="Cyclase"/>
    <property type="match status" value="1"/>
</dbReference>
<dbReference type="PROSITE" id="PS51273">
    <property type="entry name" value="GATASE_TYPE_1"/>
    <property type="match status" value="1"/>
</dbReference>
<protein>
    <recommendedName>
        <fullName evidence="2">Glutamine amidotransferase domain-containing protein</fullName>
    </recommendedName>
</protein>
<dbReference type="SUPFAM" id="SSF102198">
    <property type="entry name" value="Putative cyclase"/>
    <property type="match status" value="1"/>
</dbReference>
<gene>
    <name evidence="3" type="ORF">LCGC14_0139800</name>
</gene>
<dbReference type="InterPro" id="IPR017926">
    <property type="entry name" value="GATASE"/>
</dbReference>
<dbReference type="GO" id="GO:0004061">
    <property type="term" value="F:arylformamidase activity"/>
    <property type="evidence" value="ECO:0007669"/>
    <property type="project" value="InterPro"/>
</dbReference>
<proteinExistence type="predicted"/>
<dbReference type="Gene3D" id="3.40.50.880">
    <property type="match status" value="1"/>
</dbReference>
<dbReference type="Gene3D" id="3.50.30.50">
    <property type="entry name" value="Putative cyclase"/>
    <property type="match status" value="1"/>
</dbReference>
<dbReference type="InterPro" id="IPR007325">
    <property type="entry name" value="KFase/CYL"/>
</dbReference>
<dbReference type="SUPFAM" id="SSF52317">
    <property type="entry name" value="Class I glutamine amidotransferase-like"/>
    <property type="match status" value="1"/>
</dbReference>
<evidence type="ECO:0000313" key="3">
    <source>
        <dbReference type="EMBL" id="KKN99187.1"/>
    </source>
</evidence>
<feature type="region of interest" description="Disordered" evidence="1">
    <location>
        <begin position="234"/>
        <end position="254"/>
    </location>
</feature>
<comment type="caution">
    <text evidence="3">The sequence shown here is derived from an EMBL/GenBank/DDBJ whole genome shotgun (WGS) entry which is preliminary data.</text>
</comment>
<dbReference type="GO" id="GO:0019441">
    <property type="term" value="P:L-tryptophan catabolic process to kynurenine"/>
    <property type="evidence" value="ECO:0007669"/>
    <property type="project" value="InterPro"/>
</dbReference>
<dbReference type="CDD" id="cd01741">
    <property type="entry name" value="GATase1_1"/>
    <property type="match status" value="1"/>
</dbReference>
<organism evidence="3">
    <name type="scientific">marine sediment metagenome</name>
    <dbReference type="NCBI Taxonomy" id="412755"/>
    <lineage>
        <taxon>unclassified sequences</taxon>
        <taxon>metagenomes</taxon>
        <taxon>ecological metagenomes</taxon>
    </lineage>
</organism>
<feature type="domain" description="Glutamine amidotransferase" evidence="2">
    <location>
        <begin position="78"/>
        <end position="188"/>
    </location>
</feature>
<dbReference type="InterPro" id="IPR029062">
    <property type="entry name" value="Class_I_gatase-like"/>
</dbReference>
<dbReference type="PANTHER" id="PTHR42695:SF5">
    <property type="entry name" value="GLUTAMINE AMIDOTRANSFERASE YLR126C-RELATED"/>
    <property type="match status" value="1"/>
</dbReference>
<dbReference type="GO" id="GO:0005829">
    <property type="term" value="C:cytosol"/>
    <property type="evidence" value="ECO:0007669"/>
    <property type="project" value="TreeGrafter"/>
</dbReference>
<dbReference type="InterPro" id="IPR037175">
    <property type="entry name" value="KFase_sf"/>
</dbReference>
<sequence>MKLAILDADILYDTLRPRYGSYGDMFKRLLGQSGSDWEMSIYRVIDGQYPADPASYDGFLITGSKYDSFADDDWIVTLRQYARTLFAAGKPMVGVCFGHQLLAHALGGRAGRSDAGWGLGVMQYQLEQQPAFVDDRVSVNLIVSHRDQVLSLPAGAMRLLSNDFCPNAAFYIPGRVLAIQGHPEFSVEYARALLELRADQLAPEMLAQVERSFATPHDGKLAGEWIRKFLEQNSHKKSEHKESAHKESAHKKQGNVMRKTLKTVVMGAFVASAFAGPVHAQDWVPSRYGADDRIGAANNLSAGGVRAAAQLITTGKVYSLGIDTEEGAPAYGGRSYDIDIVASGANVEVGADVVTSNDERVVTSFGIGSQIDGLGHLGIGNQYYNGLTAADIVRDTGLAELGTHDIPPIVTRGVLLDMTRHLGVDMVREGTAFNRTEIDAAASAQGIQIQRGDVVLFHTGWLQLLGVDNERYISSQPGLGVEGAEYLAELGVVAIGADTPALEVIPFENPQRIFAVHQTLLAKQGVYILESMNTAELAADEVQEFMFVLGQPKFKGAVQVVVNPIAIR</sequence>
<reference evidence="3" key="1">
    <citation type="journal article" date="2015" name="Nature">
        <title>Complex archaea that bridge the gap between prokaryotes and eukaryotes.</title>
        <authorList>
            <person name="Spang A."/>
            <person name="Saw J.H."/>
            <person name="Jorgensen S.L."/>
            <person name="Zaremba-Niedzwiedzka K."/>
            <person name="Martijn J."/>
            <person name="Lind A.E."/>
            <person name="van Eijk R."/>
            <person name="Schleper C."/>
            <person name="Guy L."/>
            <person name="Ettema T.J."/>
        </authorList>
    </citation>
    <scope>NUCLEOTIDE SEQUENCE</scope>
</reference>
<dbReference type="Pfam" id="PF00117">
    <property type="entry name" value="GATase"/>
    <property type="match status" value="1"/>
</dbReference>
<dbReference type="AlphaFoldDB" id="A0A0F9VH67"/>
<dbReference type="PANTHER" id="PTHR42695">
    <property type="entry name" value="GLUTAMINE AMIDOTRANSFERASE YLR126C-RELATED"/>
    <property type="match status" value="1"/>
</dbReference>
<evidence type="ECO:0000259" key="2">
    <source>
        <dbReference type="Pfam" id="PF00117"/>
    </source>
</evidence>